<evidence type="ECO:0000256" key="3">
    <source>
        <dbReference type="ARBA" id="ARBA00022801"/>
    </source>
</evidence>
<name>A0A3E5BSP9_9BACE</name>
<dbReference type="AlphaFoldDB" id="A0A3E5BSP9"/>
<keyword evidence="3" id="KW-0378">Hydrolase</keyword>
<dbReference type="RefSeq" id="WP_117723121.1">
    <property type="nucleotide sequence ID" value="NZ_QSUL01000001.1"/>
</dbReference>
<proteinExistence type="inferred from homology"/>
<dbReference type="GO" id="GO:0030145">
    <property type="term" value="F:manganese ion binding"/>
    <property type="evidence" value="ECO:0007669"/>
    <property type="project" value="InterPro"/>
</dbReference>
<dbReference type="InterPro" id="IPR016667">
    <property type="entry name" value="Caps_polysacc_synth_CpsB/CapC"/>
</dbReference>
<dbReference type="SUPFAM" id="SSF89550">
    <property type="entry name" value="PHP domain-like"/>
    <property type="match status" value="1"/>
</dbReference>
<dbReference type="InterPro" id="IPR016195">
    <property type="entry name" value="Pol/histidinol_Pase-like"/>
</dbReference>
<dbReference type="GO" id="GO:0004725">
    <property type="term" value="F:protein tyrosine phosphatase activity"/>
    <property type="evidence" value="ECO:0007669"/>
    <property type="project" value="UniProtKB-EC"/>
</dbReference>
<organism evidence="5 6">
    <name type="scientific">Bacteroides oleiciplenus</name>
    <dbReference type="NCBI Taxonomy" id="626931"/>
    <lineage>
        <taxon>Bacteria</taxon>
        <taxon>Pseudomonadati</taxon>
        <taxon>Bacteroidota</taxon>
        <taxon>Bacteroidia</taxon>
        <taxon>Bacteroidales</taxon>
        <taxon>Bacteroidaceae</taxon>
        <taxon>Bacteroides</taxon>
    </lineage>
</organism>
<dbReference type="PIRSF" id="PIRSF016557">
    <property type="entry name" value="Caps_synth_CpsB"/>
    <property type="match status" value="1"/>
</dbReference>
<sequence length="249" mass="28533">MWPFSKFQSVAASGILCEMTDYHSHILPGVDDGVKTMDESLQILAKMKRQGVRKVWFTPHIMEDIPNTNAGLKERFQELKEKFQKPEDAYCGTVELNLAAEYMMDNLFTERLEADDLLPIYEGYKQYLLVETSCFNPPMNLLSILKHIQSKGYRPLLAHPERYLYMNMSDYRALKHEGISFQLNLPSLTGIYGVHAQKKAASLLSAGMYDLTGTDMHSPENFRVWLGTRIGSRDRDMLWAHCPACRDGL</sequence>
<dbReference type="EMBL" id="QSUL01000001">
    <property type="protein sequence ID" value="RGN40379.1"/>
    <property type="molecule type" value="Genomic_DNA"/>
</dbReference>
<dbReference type="Pfam" id="PF19567">
    <property type="entry name" value="CpsB_CapC"/>
    <property type="match status" value="1"/>
</dbReference>
<comment type="similarity">
    <text evidence="1">Belongs to the metallo-dependent hydrolases superfamily. CpsB/CapC family.</text>
</comment>
<evidence type="ECO:0000313" key="5">
    <source>
        <dbReference type="EMBL" id="RGN40379.1"/>
    </source>
</evidence>
<gene>
    <name evidence="5" type="ORF">DXB65_01765</name>
</gene>
<comment type="catalytic activity">
    <reaction evidence="4">
        <text>O-phospho-L-tyrosyl-[protein] + H2O = L-tyrosyl-[protein] + phosphate</text>
        <dbReference type="Rhea" id="RHEA:10684"/>
        <dbReference type="Rhea" id="RHEA-COMP:10136"/>
        <dbReference type="Rhea" id="RHEA-COMP:20101"/>
        <dbReference type="ChEBI" id="CHEBI:15377"/>
        <dbReference type="ChEBI" id="CHEBI:43474"/>
        <dbReference type="ChEBI" id="CHEBI:46858"/>
        <dbReference type="ChEBI" id="CHEBI:61978"/>
        <dbReference type="EC" id="3.1.3.48"/>
    </reaction>
</comment>
<evidence type="ECO:0000256" key="1">
    <source>
        <dbReference type="ARBA" id="ARBA00005750"/>
    </source>
</evidence>
<evidence type="ECO:0000256" key="4">
    <source>
        <dbReference type="ARBA" id="ARBA00051722"/>
    </source>
</evidence>
<protein>
    <recommendedName>
        <fullName evidence="2">protein-tyrosine-phosphatase</fullName>
        <ecNumber evidence="2">3.1.3.48</ecNumber>
    </recommendedName>
</protein>
<evidence type="ECO:0000313" key="6">
    <source>
        <dbReference type="Proteomes" id="UP000260983"/>
    </source>
</evidence>
<reference evidence="5 6" key="1">
    <citation type="submission" date="2018-08" db="EMBL/GenBank/DDBJ databases">
        <title>A genome reference for cultivated species of the human gut microbiota.</title>
        <authorList>
            <person name="Zou Y."/>
            <person name="Xue W."/>
            <person name="Luo G."/>
        </authorList>
    </citation>
    <scope>NUCLEOTIDE SEQUENCE [LARGE SCALE GENOMIC DNA]</scope>
    <source>
        <strain evidence="5 6">OM05-15BH</strain>
    </source>
</reference>
<dbReference type="PANTHER" id="PTHR39181">
    <property type="entry name" value="TYROSINE-PROTEIN PHOSPHATASE YWQE"/>
    <property type="match status" value="1"/>
</dbReference>
<dbReference type="PANTHER" id="PTHR39181:SF1">
    <property type="entry name" value="TYROSINE-PROTEIN PHOSPHATASE YWQE"/>
    <property type="match status" value="1"/>
</dbReference>
<accession>A0A3E5BSP9</accession>
<dbReference type="EC" id="3.1.3.48" evidence="2"/>
<dbReference type="Gene3D" id="3.20.20.140">
    <property type="entry name" value="Metal-dependent hydrolases"/>
    <property type="match status" value="1"/>
</dbReference>
<dbReference type="Proteomes" id="UP000260983">
    <property type="component" value="Unassembled WGS sequence"/>
</dbReference>
<comment type="caution">
    <text evidence="5">The sequence shown here is derived from an EMBL/GenBank/DDBJ whole genome shotgun (WGS) entry which is preliminary data.</text>
</comment>
<evidence type="ECO:0000256" key="2">
    <source>
        <dbReference type="ARBA" id="ARBA00013064"/>
    </source>
</evidence>